<dbReference type="InterPro" id="IPR010985">
    <property type="entry name" value="Ribbon_hlx_hlx"/>
</dbReference>
<accession>A0A9D1RRW8</accession>
<evidence type="ECO:0000313" key="3">
    <source>
        <dbReference type="Proteomes" id="UP000824190"/>
    </source>
</evidence>
<name>A0A9D1RRW8_9CORY</name>
<dbReference type="InterPro" id="IPR053853">
    <property type="entry name" value="FitA-like_RHH"/>
</dbReference>
<sequence>MAVNMQIRNVPEDVRDRIAERAAAKGQSIQAYLLDMVEREARFAGNAATFEITSDLRTPITVDDVVDMVRESRDNGAEVDR</sequence>
<evidence type="ECO:0000313" key="2">
    <source>
        <dbReference type="EMBL" id="HIW92440.1"/>
    </source>
</evidence>
<dbReference type="Proteomes" id="UP000824190">
    <property type="component" value="Unassembled WGS sequence"/>
</dbReference>
<organism evidence="2 3">
    <name type="scientific">Candidatus Corynebacterium avicola</name>
    <dbReference type="NCBI Taxonomy" id="2838527"/>
    <lineage>
        <taxon>Bacteria</taxon>
        <taxon>Bacillati</taxon>
        <taxon>Actinomycetota</taxon>
        <taxon>Actinomycetes</taxon>
        <taxon>Mycobacteriales</taxon>
        <taxon>Corynebacteriaceae</taxon>
        <taxon>Corynebacterium</taxon>
    </lineage>
</organism>
<dbReference type="Pfam" id="PF22513">
    <property type="entry name" value="FitA-like_RHH"/>
    <property type="match status" value="1"/>
</dbReference>
<gene>
    <name evidence="2" type="ORF">H9870_12380</name>
</gene>
<reference evidence="2" key="1">
    <citation type="journal article" date="2021" name="PeerJ">
        <title>Extensive microbial diversity within the chicken gut microbiome revealed by metagenomics and culture.</title>
        <authorList>
            <person name="Gilroy R."/>
            <person name="Ravi A."/>
            <person name="Getino M."/>
            <person name="Pursley I."/>
            <person name="Horton D.L."/>
            <person name="Alikhan N.F."/>
            <person name="Baker D."/>
            <person name="Gharbi K."/>
            <person name="Hall N."/>
            <person name="Watson M."/>
            <person name="Adriaenssens E.M."/>
            <person name="Foster-Nyarko E."/>
            <person name="Jarju S."/>
            <person name="Secka A."/>
            <person name="Antonio M."/>
            <person name="Oren A."/>
            <person name="Chaudhuri R.R."/>
            <person name="La Ragione R."/>
            <person name="Hildebrand F."/>
            <person name="Pallen M.J."/>
        </authorList>
    </citation>
    <scope>NUCLEOTIDE SEQUENCE</scope>
    <source>
        <strain evidence="2">CHK32-1732</strain>
    </source>
</reference>
<feature type="domain" description="Antitoxin FitA-like ribbon-helix-helix" evidence="1">
    <location>
        <begin position="5"/>
        <end position="40"/>
    </location>
</feature>
<proteinExistence type="predicted"/>
<dbReference type="SUPFAM" id="SSF47598">
    <property type="entry name" value="Ribbon-helix-helix"/>
    <property type="match status" value="1"/>
</dbReference>
<reference evidence="2" key="2">
    <citation type="submission" date="2021-04" db="EMBL/GenBank/DDBJ databases">
        <authorList>
            <person name="Gilroy R."/>
        </authorList>
    </citation>
    <scope>NUCLEOTIDE SEQUENCE</scope>
    <source>
        <strain evidence="2">CHK32-1732</strain>
    </source>
</reference>
<evidence type="ECO:0000259" key="1">
    <source>
        <dbReference type="Pfam" id="PF22513"/>
    </source>
</evidence>
<protein>
    <recommendedName>
        <fullName evidence="1">Antitoxin FitA-like ribbon-helix-helix domain-containing protein</fullName>
    </recommendedName>
</protein>
<dbReference type="AlphaFoldDB" id="A0A9D1RRW8"/>
<dbReference type="GO" id="GO:0006355">
    <property type="term" value="P:regulation of DNA-templated transcription"/>
    <property type="evidence" value="ECO:0007669"/>
    <property type="project" value="InterPro"/>
</dbReference>
<comment type="caution">
    <text evidence="2">The sequence shown here is derived from an EMBL/GenBank/DDBJ whole genome shotgun (WGS) entry which is preliminary data.</text>
</comment>
<dbReference type="EMBL" id="DXGC01000105">
    <property type="protein sequence ID" value="HIW92440.1"/>
    <property type="molecule type" value="Genomic_DNA"/>
</dbReference>